<accession>A0A7X4GM17</accession>
<dbReference type="SUPFAM" id="SSF54909">
    <property type="entry name" value="Dimeric alpha+beta barrel"/>
    <property type="match status" value="1"/>
</dbReference>
<dbReference type="InterPro" id="IPR007138">
    <property type="entry name" value="ABM_dom"/>
</dbReference>
<evidence type="ECO:0000313" key="3">
    <source>
        <dbReference type="Proteomes" id="UP000465810"/>
    </source>
</evidence>
<proteinExistence type="predicted"/>
<comment type="caution">
    <text evidence="2">The sequence shown here is derived from an EMBL/GenBank/DDBJ whole genome shotgun (WGS) entry which is preliminary data.</text>
</comment>
<reference evidence="2 3" key="1">
    <citation type="submission" date="2019-12" db="EMBL/GenBank/DDBJ databases">
        <authorList>
            <person name="Feng G."/>
            <person name="Zhu H."/>
        </authorList>
    </citation>
    <scope>NUCLEOTIDE SEQUENCE [LARGE SCALE GENOMIC DNA]</scope>
    <source>
        <strain evidence="2 3">FGD1</strain>
    </source>
</reference>
<dbReference type="Pfam" id="PF03992">
    <property type="entry name" value="ABM"/>
    <property type="match status" value="1"/>
</dbReference>
<sequence length="101" mass="11036">MIEEPFVKMYQLQPKEGMTDDLIAALRALAASLADIDECLSCTMLVGHKPAETVVFMERWRSAAGYRSASSQIDGSLFAPFARLLAAKPQVCELAEMPLTA</sequence>
<name>A0A7X4GM17_9SPHN</name>
<dbReference type="EMBL" id="WVTD01000032">
    <property type="protein sequence ID" value="MYM00188.1"/>
    <property type="molecule type" value="Genomic_DNA"/>
</dbReference>
<evidence type="ECO:0000313" key="2">
    <source>
        <dbReference type="EMBL" id="MYM00188.1"/>
    </source>
</evidence>
<dbReference type="AlphaFoldDB" id="A0A7X4GM17"/>
<gene>
    <name evidence="2" type="ORF">GR702_20760</name>
</gene>
<dbReference type="Proteomes" id="UP000465810">
    <property type="component" value="Unassembled WGS sequence"/>
</dbReference>
<organism evidence="2 3">
    <name type="scientific">Novosphingobium silvae</name>
    <dbReference type="NCBI Taxonomy" id="2692619"/>
    <lineage>
        <taxon>Bacteria</taxon>
        <taxon>Pseudomonadati</taxon>
        <taxon>Pseudomonadota</taxon>
        <taxon>Alphaproteobacteria</taxon>
        <taxon>Sphingomonadales</taxon>
        <taxon>Sphingomonadaceae</taxon>
        <taxon>Novosphingobium</taxon>
    </lineage>
</organism>
<dbReference type="Gene3D" id="3.30.70.100">
    <property type="match status" value="1"/>
</dbReference>
<evidence type="ECO:0000259" key="1">
    <source>
        <dbReference type="Pfam" id="PF03992"/>
    </source>
</evidence>
<dbReference type="RefSeq" id="WP_160987457.1">
    <property type="nucleotide sequence ID" value="NZ_WVTD01000032.1"/>
</dbReference>
<protein>
    <recommendedName>
        <fullName evidence="1">ABM domain-containing protein</fullName>
    </recommendedName>
</protein>
<dbReference type="InterPro" id="IPR011008">
    <property type="entry name" value="Dimeric_a/b-barrel"/>
</dbReference>
<feature type="domain" description="ABM" evidence="1">
    <location>
        <begin position="6"/>
        <end position="65"/>
    </location>
</feature>
<keyword evidence="3" id="KW-1185">Reference proteome</keyword>